<dbReference type="Gene3D" id="2.60.40.1120">
    <property type="entry name" value="Carboxypeptidase-like, regulatory domain"/>
    <property type="match status" value="1"/>
</dbReference>
<dbReference type="Pfam" id="PF13715">
    <property type="entry name" value="CarbopepD_reg_2"/>
    <property type="match status" value="1"/>
</dbReference>
<evidence type="ECO:0000313" key="13">
    <source>
        <dbReference type="Proteomes" id="UP000071561"/>
    </source>
</evidence>
<dbReference type="PROSITE" id="PS52016">
    <property type="entry name" value="TONB_DEPENDENT_REC_3"/>
    <property type="match status" value="1"/>
</dbReference>
<feature type="domain" description="TonB-dependent receptor plug" evidence="11">
    <location>
        <begin position="123"/>
        <end position="228"/>
    </location>
</feature>
<evidence type="ECO:0000259" key="10">
    <source>
        <dbReference type="Pfam" id="PF00593"/>
    </source>
</evidence>
<dbReference type="EMBL" id="CP014504">
    <property type="protein sequence ID" value="AMP97572.1"/>
    <property type="molecule type" value="Genomic_DNA"/>
</dbReference>
<keyword evidence="2 8" id="KW-0813">Transport</keyword>
<evidence type="ECO:0000313" key="12">
    <source>
        <dbReference type="EMBL" id="AMP97572.1"/>
    </source>
</evidence>
<evidence type="ECO:0000256" key="3">
    <source>
        <dbReference type="ARBA" id="ARBA00022452"/>
    </source>
</evidence>
<dbReference type="NCBIfam" id="TIGR04057">
    <property type="entry name" value="SusC_RagA_signa"/>
    <property type="match status" value="1"/>
</dbReference>
<reference evidence="12 13" key="1">
    <citation type="submission" date="2016-03" db="EMBL/GenBank/DDBJ databases">
        <title>Complete genome sequence of Pedobacter cryoconitis PAMC 27485.</title>
        <authorList>
            <person name="Lee J."/>
            <person name="Kim O.-S."/>
        </authorList>
    </citation>
    <scope>NUCLEOTIDE SEQUENCE [LARGE SCALE GENOMIC DNA]</scope>
    <source>
        <strain evidence="12 13">PAMC 27485</strain>
    </source>
</reference>
<dbReference type="InterPro" id="IPR023996">
    <property type="entry name" value="TonB-dep_OMP_SusC/RagA"/>
</dbReference>
<evidence type="ECO:0000256" key="4">
    <source>
        <dbReference type="ARBA" id="ARBA00022692"/>
    </source>
</evidence>
<dbReference type="NCBIfam" id="TIGR04056">
    <property type="entry name" value="OMP_RagA_SusC"/>
    <property type="match status" value="1"/>
</dbReference>
<keyword evidence="3 8" id="KW-1134">Transmembrane beta strand</keyword>
<dbReference type="AlphaFoldDB" id="A0A127V865"/>
<dbReference type="RefSeq" id="WP_068396269.1">
    <property type="nucleotide sequence ID" value="NZ_CP014504.1"/>
</dbReference>
<comment type="subcellular location">
    <subcellularLocation>
        <location evidence="1 8">Cell outer membrane</location>
        <topology evidence="1 8">Multi-pass membrane protein</topology>
    </subcellularLocation>
</comment>
<dbReference type="PATRIC" id="fig|188932.3.peg.638"/>
<evidence type="ECO:0000259" key="11">
    <source>
        <dbReference type="Pfam" id="PF07715"/>
    </source>
</evidence>
<dbReference type="Gene3D" id="2.40.170.20">
    <property type="entry name" value="TonB-dependent receptor, beta-barrel domain"/>
    <property type="match status" value="1"/>
</dbReference>
<dbReference type="OrthoDB" id="9768177at2"/>
<organism evidence="12 13">
    <name type="scientific">Pedobacter cryoconitis</name>
    <dbReference type="NCBI Taxonomy" id="188932"/>
    <lineage>
        <taxon>Bacteria</taxon>
        <taxon>Pseudomonadati</taxon>
        <taxon>Bacteroidota</taxon>
        <taxon>Sphingobacteriia</taxon>
        <taxon>Sphingobacteriales</taxon>
        <taxon>Sphingobacteriaceae</taxon>
        <taxon>Pedobacter</taxon>
    </lineage>
</organism>
<dbReference type="InterPro" id="IPR037066">
    <property type="entry name" value="Plug_dom_sf"/>
</dbReference>
<keyword evidence="13" id="KW-1185">Reference proteome</keyword>
<dbReference type="InterPro" id="IPR000531">
    <property type="entry name" value="Beta-barrel_TonB"/>
</dbReference>
<dbReference type="InterPro" id="IPR012910">
    <property type="entry name" value="Plug_dom"/>
</dbReference>
<evidence type="ECO:0000256" key="1">
    <source>
        <dbReference type="ARBA" id="ARBA00004571"/>
    </source>
</evidence>
<keyword evidence="5 9" id="KW-0798">TonB box</keyword>
<dbReference type="KEGG" id="pcm:AY601_0622"/>
<feature type="domain" description="TonB-dependent receptor-like beta-barrel" evidence="10">
    <location>
        <begin position="460"/>
        <end position="770"/>
    </location>
</feature>
<accession>A0A127V865</accession>
<protein>
    <submittedName>
        <fullName evidence="12">TonB-dependent receptor</fullName>
    </submittedName>
</protein>
<dbReference type="Proteomes" id="UP000071561">
    <property type="component" value="Chromosome"/>
</dbReference>
<dbReference type="GO" id="GO:0009279">
    <property type="term" value="C:cell outer membrane"/>
    <property type="evidence" value="ECO:0007669"/>
    <property type="project" value="UniProtKB-SubCell"/>
</dbReference>
<dbReference type="Pfam" id="PF00593">
    <property type="entry name" value="TonB_dep_Rec_b-barrel"/>
    <property type="match status" value="1"/>
</dbReference>
<evidence type="ECO:0000256" key="2">
    <source>
        <dbReference type="ARBA" id="ARBA00022448"/>
    </source>
</evidence>
<evidence type="ECO:0000256" key="6">
    <source>
        <dbReference type="ARBA" id="ARBA00023136"/>
    </source>
</evidence>
<evidence type="ECO:0000256" key="9">
    <source>
        <dbReference type="RuleBase" id="RU003357"/>
    </source>
</evidence>
<dbReference type="SUPFAM" id="SSF49464">
    <property type="entry name" value="Carboxypeptidase regulatory domain-like"/>
    <property type="match status" value="1"/>
</dbReference>
<dbReference type="InterPro" id="IPR008969">
    <property type="entry name" value="CarboxyPept-like_regulatory"/>
</dbReference>
<dbReference type="Pfam" id="PF07715">
    <property type="entry name" value="Plug"/>
    <property type="match status" value="1"/>
</dbReference>
<keyword evidence="12" id="KW-0675">Receptor</keyword>
<evidence type="ECO:0000256" key="5">
    <source>
        <dbReference type="ARBA" id="ARBA00023077"/>
    </source>
</evidence>
<proteinExistence type="inferred from homology"/>
<keyword evidence="7 8" id="KW-0998">Cell outer membrane</keyword>
<evidence type="ECO:0000256" key="8">
    <source>
        <dbReference type="PROSITE-ProRule" id="PRU01360"/>
    </source>
</evidence>
<dbReference type="SUPFAM" id="SSF56935">
    <property type="entry name" value="Porins"/>
    <property type="match status" value="1"/>
</dbReference>
<dbReference type="InterPro" id="IPR036942">
    <property type="entry name" value="Beta-barrel_TonB_sf"/>
</dbReference>
<name>A0A127V865_9SPHI</name>
<keyword evidence="4 8" id="KW-0812">Transmembrane</keyword>
<dbReference type="Gene3D" id="2.170.130.10">
    <property type="entry name" value="TonB-dependent receptor, plug domain"/>
    <property type="match status" value="1"/>
</dbReference>
<sequence>MNIYILNNSFRYVRFGLLLIGLFLSTMVLAQTSPIKGKVADESGAGLPGATIRIKGKTGATASDANGNFAIQAVSNDVLIVNLIGFTAQEVPINGRPQLSIQLKPSVKELGEVVVVGYGTQLKKDLTGSVSIVNTKELKKTSASDIGQLLQGRTAGIAVTNDGQPGASPTIRIRGLASFNNQQPLYVVDGIMLSNTPRDFSPNDIESMQVLKDGTAAAIYGAAAANGVIIITTRQGKKNSPLSIEYNTYFGADKIWQKIPVVDRAGYQLLNNESQLNGGQTMAPANDPASPKYIGNIDTDWQKEGLKTGYRMNHNLNFSGGGENSTFNVSLDYFKQGGTFVGNGPDYNRYTGRINTTQSKGIFKFGQSLSYTHSKENSLTFRGDVLTGGRPPLINDLVIAIPTQLVYDPTMPNGYGGTQSDRERAISLNVPAVNSMFTNFTEVDRIFGVAWAEAQLLNLNGHSLKYKVNAGYDKTIARDFAFQPTFDLGFFFKQTVNRLDDNSRTYTNALVDNTLTYDKKFDKHTFNAVLGVSYNKNTALVRSGHAEQLDPNYLVLGNGSNKTVDGSLTPYAFFGLFGRLNYNYDDKYLLTANFRRDGSSRFGYGYKYGNFPGISAGWRISKEAFIHLPKWITELKLRGGYGQLGNANIGDFRYLALLNPNIVYNFNGTKVTGGAQTNVIDPNIHWETKTTSNIGIDATFFDGAIDLTAEYYNNKATDALIGEPIPASVGSNDTAPLTNAASIRNTGIEINIGYHNNKGAFTYNVSGNLSTVKNTLLALSSGETSRIVGGFVNTVGHEIGRHYGRVVEGVFQNADEIKNHAFQNAFTAPGDLKFKDISGPDGKPDGVINDLDRADLGSSLPKVYYGLNFTAGYKGFDFTLFLSGAAGNLINGSLYRTLMHTTDYLNYHEDALNRWTPANPNNEYPRLAANDPNQNGIESDRKNWLQKGDYLRINTISLGYTIPKLKVKWLQSIRVYATAQNVYTFQYYKGYNPDFAQTRPFEPGYDPGSFPTPRTLMMGLQARF</sequence>
<evidence type="ECO:0000256" key="7">
    <source>
        <dbReference type="ARBA" id="ARBA00023237"/>
    </source>
</evidence>
<gene>
    <name evidence="12" type="ORF">AY601_0622</name>
</gene>
<dbReference type="InterPro" id="IPR023997">
    <property type="entry name" value="TonB-dep_OMP_SusC/RagA_CS"/>
</dbReference>
<comment type="similarity">
    <text evidence="8 9">Belongs to the TonB-dependent receptor family.</text>
</comment>
<dbReference type="InterPro" id="IPR039426">
    <property type="entry name" value="TonB-dep_rcpt-like"/>
</dbReference>
<keyword evidence="6 8" id="KW-0472">Membrane</keyword>